<dbReference type="GO" id="GO:0051920">
    <property type="term" value="F:peroxiredoxin activity"/>
    <property type="evidence" value="ECO:0007669"/>
    <property type="project" value="InterPro"/>
</dbReference>
<evidence type="ECO:0000313" key="14">
    <source>
        <dbReference type="EMBL" id="KAG5644071.1"/>
    </source>
</evidence>
<evidence type="ECO:0000256" key="9">
    <source>
        <dbReference type="ARBA" id="ARBA00023242"/>
    </source>
</evidence>
<dbReference type="InterPro" id="IPR000866">
    <property type="entry name" value="AhpC/TSA"/>
</dbReference>
<evidence type="ECO:0000256" key="1">
    <source>
        <dbReference type="ARBA" id="ARBA00002000"/>
    </source>
</evidence>
<evidence type="ECO:0000256" key="12">
    <source>
        <dbReference type="PROSITE-ProRule" id="PRU00808"/>
    </source>
</evidence>
<reference evidence="14" key="1">
    <citation type="submission" date="2020-07" db="EMBL/GenBank/DDBJ databases">
        <authorList>
            <person name="Nieuwenhuis M."/>
            <person name="Van De Peppel L.J.J."/>
        </authorList>
    </citation>
    <scope>NUCLEOTIDE SEQUENCE</scope>
    <source>
        <strain evidence="14">AP01</strain>
        <tissue evidence="14">Mycelium</tissue>
    </source>
</reference>
<evidence type="ECO:0000256" key="8">
    <source>
        <dbReference type="ARBA" id="ARBA00023002"/>
    </source>
</evidence>
<keyword evidence="7 12" id="KW-0647">Proteasome</keyword>
<keyword evidence="15" id="KW-1185">Reference proteome</keyword>
<evidence type="ECO:0000256" key="4">
    <source>
        <dbReference type="ARBA" id="ARBA00022490"/>
    </source>
</evidence>
<keyword evidence="4" id="KW-0963">Cytoplasm</keyword>
<reference evidence="14" key="2">
    <citation type="submission" date="2021-10" db="EMBL/GenBank/DDBJ databases">
        <title>Phylogenomics reveals ancestral predisposition of the termite-cultivated fungus Termitomyces towards a domesticated lifestyle.</title>
        <authorList>
            <person name="Auxier B."/>
            <person name="Grum-Grzhimaylo A."/>
            <person name="Cardenas M.E."/>
            <person name="Lodge J.D."/>
            <person name="Laessoe T."/>
            <person name="Pedersen O."/>
            <person name="Smith M.E."/>
            <person name="Kuyper T.W."/>
            <person name="Franco-Molano E.A."/>
            <person name="Baroni T.J."/>
            <person name="Aanen D.K."/>
        </authorList>
    </citation>
    <scope>NUCLEOTIDE SEQUENCE</scope>
    <source>
        <strain evidence="14">AP01</strain>
        <tissue evidence="14">Mycelium</tissue>
    </source>
</reference>
<dbReference type="FunFam" id="3.30.1020.10:FF:000001">
    <property type="entry name" value="1-Cys peroxiredoxin"/>
    <property type="match status" value="1"/>
</dbReference>
<organism evidence="14 15">
    <name type="scientific">Asterophora parasitica</name>
    <dbReference type="NCBI Taxonomy" id="117018"/>
    <lineage>
        <taxon>Eukaryota</taxon>
        <taxon>Fungi</taxon>
        <taxon>Dikarya</taxon>
        <taxon>Basidiomycota</taxon>
        <taxon>Agaricomycotina</taxon>
        <taxon>Agaricomycetes</taxon>
        <taxon>Agaricomycetidae</taxon>
        <taxon>Agaricales</taxon>
        <taxon>Tricholomatineae</taxon>
        <taxon>Lyophyllaceae</taxon>
        <taxon>Asterophora</taxon>
    </lineage>
</organism>
<dbReference type="Gene3D" id="3.40.30.10">
    <property type="entry name" value="Glutaredoxin"/>
    <property type="match status" value="1"/>
</dbReference>
<dbReference type="PROSITE" id="PS51475">
    <property type="entry name" value="PROTEASOME_ALPHA_2"/>
    <property type="match status" value="1"/>
</dbReference>
<evidence type="ECO:0000256" key="6">
    <source>
        <dbReference type="ARBA" id="ARBA00022862"/>
    </source>
</evidence>
<dbReference type="Gene3D" id="3.30.1020.10">
    <property type="entry name" value="Antioxidant, Horf6, Chain A, domain2"/>
    <property type="match status" value="1"/>
</dbReference>
<keyword evidence="6" id="KW-0049">Antioxidant</keyword>
<dbReference type="InterPro" id="IPR013766">
    <property type="entry name" value="Thioredoxin_domain"/>
</dbReference>
<dbReference type="CDD" id="cd03750">
    <property type="entry name" value="proteasome_alpha_type_2"/>
    <property type="match status" value="1"/>
</dbReference>
<dbReference type="InterPro" id="IPR000426">
    <property type="entry name" value="Proteasome_asu_N"/>
</dbReference>
<dbReference type="FunFam" id="3.40.30.10:FF:000011">
    <property type="entry name" value="Peroxiredoxin PRX1"/>
    <property type="match status" value="1"/>
</dbReference>
<comment type="similarity">
    <text evidence="11">Belongs to the peroxiredoxin family. Prx6 subfamily.</text>
</comment>
<proteinExistence type="inferred from homology"/>
<evidence type="ECO:0000313" key="15">
    <source>
        <dbReference type="Proteomes" id="UP000775547"/>
    </source>
</evidence>
<dbReference type="InterPro" id="IPR001353">
    <property type="entry name" value="Proteasome_sua/b"/>
</dbReference>
<dbReference type="OrthoDB" id="431557at2759"/>
<dbReference type="Pfam" id="PF00227">
    <property type="entry name" value="Proteasome"/>
    <property type="match status" value="1"/>
</dbReference>
<protein>
    <recommendedName>
        <fullName evidence="13">Thioredoxin domain-containing protein</fullName>
    </recommendedName>
</protein>
<dbReference type="PROSITE" id="PS51352">
    <property type="entry name" value="THIOREDOXIN_2"/>
    <property type="match status" value="1"/>
</dbReference>
<evidence type="ECO:0000256" key="2">
    <source>
        <dbReference type="ARBA" id="ARBA00004123"/>
    </source>
</evidence>
<gene>
    <name evidence="14" type="ORF">DXG03_009161</name>
</gene>
<dbReference type="AlphaFoldDB" id="A0A9P7KDQ0"/>
<dbReference type="SUPFAM" id="SSF56235">
    <property type="entry name" value="N-terminal nucleophile aminohydrolases (Ntn hydrolases)"/>
    <property type="match status" value="1"/>
</dbReference>
<dbReference type="SUPFAM" id="SSF52833">
    <property type="entry name" value="Thioredoxin-like"/>
    <property type="match status" value="1"/>
</dbReference>
<dbReference type="FunFam" id="3.60.20.10:FF:000028">
    <property type="entry name" value="Proteasome subunit alpha type"/>
    <property type="match status" value="1"/>
</dbReference>
<dbReference type="GO" id="GO:0005737">
    <property type="term" value="C:cytoplasm"/>
    <property type="evidence" value="ECO:0007669"/>
    <property type="project" value="UniProtKB-SubCell"/>
</dbReference>
<keyword evidence="5" id="KW-0575">Peroxidase</keyword>
<sequence>MSLRLGSIAPDFEAQTTAGPIKFHDWIGDSWAILFSHPGDFTPVCTTELGEVARRAPDFAKRNVKVIGISANGLEEHHKWVQDINDYGGKFGPTDVQFPIIADDDRKISTLYDMLDAQDATNRDAKGLPFTIRTVFVIDPKKVIRLTLAYPASTGRNFDEIIRVVDSLQIGDKHRVTTPVNWKKGDDVIVHPSVSNEEAKTLFPEFTIHKVFEILSPHKPFSLTTFSPSGKLVQIEHALAAVSQGTTSLGIKASNGIVIATEKKTSSILIDDSMLDKVAVVCPNIGIVYSGMGPDFRVLIAKARKSAQSYWKIYGEYPPTRVLTQEIATVMQQATQSGGVRPYGVSLLVAGWDINRGPTLYQVDPSGSFWAWKASAIGKNMVNAKTFLEKRYSDDISLEDAIHTALLTLKEGFEGQMTEKTIEIGVITVPSLSELEEGKIGGETGRVKPTFRKLTEEEVRDYLSL</sequence>
<name>A0A9P7KDQ0_9AGAR</name>
<comment type="function">
    <text evidence="1">The proteasome is a multicatalytic proteinase complex which is characterized by its ability to cleave peptides with Arg, Phe, Tyr, Leu, and Glu adjacent to the leaving group at neutral or slightly basic pH. The proteasome has an ATP-dependent proteolytic activity.</text>
</comment>
<evidence type="ECO:0000259" key="13">
    <source>
        <dbReference type="PROSITE" id="PS51352"/>
    </source>
</evidence>
<feature type="domain" description="Thioredoxin" evidence="13">
    <location>
        <begin position="3"/>
        <end position="170"/>
    </location>
</feature>
<comment type="subcellular location">
    <subcellularLocation>
        <location evidence="3">Cytoplasm</location>
    </subcellularLocation>
    <subcellularLocation>
        <location evidence="2">Nucleus</location>
    </subcellularLocation>
</comment>
<evidence type="ECO:0000256" key="10">
    <source>
        <dbReference type="ARBA" id="ARBA00023284"/>
    </source>
</evidence>
<dbReference type="Pfam" id="PF10584">
    <property type="entry name" value="Proteasome_A_N"/>
    <property type="match status" value="1"/>
</dbReference>
<dbReference type="Pfam" id="PF10417">
    <property type="entry name" value="1-cysPrx_C"/>
    <property type="match status" value="1"/>
</dbReference>
<evidence type="ECO:0000256" key="11">
    <source>
        <dbReference type="ARBA" id="ARBA00025719"/>
    </source>
</evidence>
<comment type="caution">
    <text evidence="14">The sequence shown here is derived from an EMBL/GenBank/DDBJ whole genome shotgun (WGS) entry which is preliminary data.</text>
</comment>
<accession>A0A9P7KDQ0</accession>
<dbReference type="Pfam" id="PF00578">
    <property type="entry name" value="AhpC-TSA"/>
    <property type="match status" value="1"/>
</dbReference>
<keyword evidence="10" id="KW-0676">Redox-active center</keyword>
<dbReference type="EMBL" id="JABCKV010000084">
    <property type="protein sequence ID" value="KAG5644071.1"/>
    <property type="molecule type" value="Genomic_DNA"/>
</dbReference>
<dbReference type="GO" id="GO:0006511">
    <property type="term" value="P:ubiquitin-dependent protein catabolic process"/>
    <property type="evidence" value="ECO:0007669"/>
    <property type="project" value="InterPro"/>
</dbReference>
<keyword evidence="9" id="KW-0539">Nucleus</keyword>
<dbReference type="PANTHER" id="PTHR11599">
    <property type="entry name" value="PROTEASOME SUBUNIT ALPHA/BETA"/>
    <property type="match status" value="1"/>
</dbReference>
<keyword evidence="8" id="KW-0560">Oxidoreductase</keyword>
<evidence type="ECO:0000256" key="5">
    <source>
        <dbReference type="ARBA" id="ARBA00022559"/>
    </source>
</evidence>
<dbReference type="InterPro" id="IPR045020">
    <property type="entry name" value="PRX_1cys"/>
</dbReference>
<evidence type="ECO:0000256" key="3">
    <source>
        <dbReference type="ARBA" id="ARBA00004496"/>
    </source>
</evidence>
<evidence type="ECO:0000256" key="7">
    <source>
        <dbReference type="ARBA" id="ARBA00022942"/>
    </source>
</evidence>
<dbReference type="InterPro" id="IPR050115">
    <property type="entry name" value="Proteasome_alpha"/>
</dbReference>
<dbReference type="GO" id="GO:0019773">
    <property type="term" value="C:proteasome core complex, alpha-subunit complex"/>
    <property type="evidence" value="ECO:0007669"/>
    <property type="project" value="UniProtKB-UniRule"/>
</dbReference>
<dbReference type="InterPro" id="IPR019479">
    <property type="entry name" value="Peroxiredoxin_C"/>
</dbReference>
<dbReference type="InterPro" id="IPR036249">
    <property type="entry name" value="Thioredoxin-like_sf"/>
</dbReference>
<dbReference type="GO" id="GO:0005634">
    <property type="term" value="C:nucleus"/>
    <property type="evidence" value="ECO:0007669"/>
    <property type="project" value="UniProtKB-SubCell"/>
</dbReference>
<dbReference type="InterPro" id="IPR023332">
    <property type="entry name" value="Proteasome_alpha-type"/>
</dbReference>
<dbReference type="CDD" id="cd03016">
    <property type="entry name" value="PRX_1cys"/>
    <property type="match status" value="1"/>
</dbReference>
<dbReference type="InterPro" id="IPR029055">
    <property type="entry name" value="Ntn_hydrolases_N"/>
</dbReference>
<comment type="similarity">
    <text evidence="12">Belongs to the peptidase T1A family.</text>
</comment>
<dbReference type="Gene3D" id="3.60.20.10">
    <property type="entry name" value="Glutamine Phosphoribosylpyrophosphate, subunit 1, domain 1"/>
    <property type="match status" value="1"/>
</dbReference>
<dbReference type="SMART" id="SM00948">
    <property type="entry name" value="Proteasome_A_N"/>
    <property type="match status" value="1"/>
</dbReference>
<dbReference type="Proteomes" id="UP000775547">
    <property type="component" value="Unassembled WGS sequence"/>
</dbReference>